<evidence type="ECO:0000313" key="3">
    <source>
        <dbReference type="Proteomes" id="UP000250831"/>
    </source>
</evidence>
<dbReference type="InterPro" id="IPR045391">
    <property type="entry name" value="DUF6520"/>
</dbReference>
<evidence type="ECO:0000256" key="1">
    <source>
        <dbReference type="SAM" id="SignalP"/>
    </source>
</evidence>
<protein>
    <recommendedName>
        <fullName evidence="4">DUF333 domain-containing protein</fullName>
    </recommendedName>
</protein>
<gene>
    <name evidence="2" type="ORF">DCO56_13850</name>
</gene>
<name>A0A363NUG3_9SPHI</name>
<keyword evidence="1" id="KW-0732">Signal</keyword>
<keyword evidence="3" id="KW-1185">Reference proteome</keyword>
<accession>A0A363NUG3</accession>
<reference evidence="2 3" key="1">
    <citation type="submission" date="2018-04" db="EMBL/GenBank/DDBJ databases">
        <title>Sphingobacterium sp. M46 Genome.</title>
        <authorList>
            <person name="Cheng J."/>
            <person name="Li Y."/>
        </authorList>
    </citation>
    <scope>NUCLEOTIDE SEQUENCE [LARGE SCALE GENOMIC DNA]</scope>
    <source>
        <strain evidence="2 3">M46</strain>
    </source>
</reference>
<organism evidence="2 3">
    <name type="scientific">Sphingobacterium athyrii</name>
    <dbReference type="NCBI Taxonomy" id="2152717"/>
    <lineage>
        <taxon>Bacteria</taxon>
        <taxon>Pseudomonadati</taxon>
        <taxon>Bacteroidota</taxon>
        <taxon>Sphingobacteriia</taxon>
        <taxon>Sphingobacteriales</taxon>
        <taxon>Sphingobacteriaceae</taxon>
        <taxon>Sphingobacterium</taxon>
    </lineage>
</organism>
<evidence type="ECO:0000313" key="2">
    <source>
        <dbReference type="EMBL" id="PUV24424.1"/>
    </source>
</evidence>
<evidence type="ECO:0008006" key="4">
    <source>
        <dbReference type="Google" id="ProtNLM"/>
    </source>
</evidence>
<dbReference type="Pfam" id="PF20130">
    <property type="entry name" value="DUF6520"/>
    <property type="match status" value="1"/>
</dbReference>
<dbReference type="AlphaFoldDB" id="A0A363NUG3"/>
<comment type="caution">
    <text evidence="2">The sequence shown here is derived from an EMBL/GenBank/DDBJ whole genome shotgun (WGS) entry which is preliminary data.</text>
</comment>
<sequence>MKKLLLPGLIVAMGFGFAYAGSKMNTAMPTYHINGSQCEEVQQECNELPGKICTLNDDGVTQLYKFQSADETTCSFELSRSN</sequence>
<dbReference type="EMBL" id="QCXX01000003">
    <property type="protein sequence ID" value="PUV24424.1"/>
    <property type="molecule type" value="Genomic_DNA"/>
</dbReference>
<dbReference type="OrthoDB" id="1270512at2"/>
<feature type="signal peptide" evidence="1">
    <location>
        <begin position="1"/>
        <end position="20"/>
    </location>
</feature>
<dbReference type="Proteomes" id="UP000250831">
    <property type="component" value="Unassembled WGS sequence"/>
</dbReference>
<feature type="chain" id="PRO_5016834117" description="DUF333 domain-containing protein" evidence="1">
    <location>
        <begin position="21"/>
        <end position="82"/>
    </location>
</feature>
<proteinExistence type="predicted"/>
<dbReference type="RefSeq" id="WP_108634350.1">
    <property type="nucleotide sequence ID" value="NZ_QCXX01000003.1"/>
</dbReference>